<dbReference type="GO" id="GO:0005737">
    <property type="term" value="C:cytoplasm"/>
    <property type="evidence" value="ECO:0007669"/>
    <property type="project" value="TreeGrafter"/>
</dbReference>
<dbReference type="Gene3D" id="3.20.20.140">
    <property type="entry name" value="Metal-dependent hydrolases"/>
    <property type="match status" value="1"/>
</dbReference>
<reference evidence="6" key="1">
    <citation type="submission" date="2020-05" db="EMBL/GenBank/DDBJ databases">
        <authorList>
            <person name="Chiriac C."/>
            <person name="Salcher M."/>
            <person name="Ghai R."/>
            <person name="Kavagutti S V."/>
        </authorList>
    </citation>
    <scope>NUCLEOTIDE SEQUENCE</scope>
</reference>
<protein>
    <submittedName>
        <fullName evidence="6">Unannotated protein</fullName>
    </submittedName>
</protein>
<dbReference type="PANTHER" id="PTHR21240">
    <property type="entry name" value="2-AMINO-3-CARBOXYLMUCONATE-6-SEMIALDEHYDE DECARBOXYLASE"/>
    <property type="match status" value="1"/>
</dbReference>
<dbReference type="EMBL" id="CAFBOS010000253">
    <property type="protein sequence ID" value="CAB5022417.1"/>
    <property type="molecule type" value="Genomic_DNA"/>
</dbReference>
<gene>
    <name evidence="3" type="ORF">UFOPK2754_03444</name>
    <name evidence="4" type="ORF">UFOPK3139_02513</name>
    <name evidence="5" type="ORF">UFOPK3543_02990</name>
    <name evidence="6" type="ORF">UFOPK3967_02848</name>
</gene>
<accession>A0A6J7QXF4</accession>
<dbReference type="AlphaFoldDB" id="A0A6J7QXF4"/>
<dbReference type="InterPro" id="IPR032466">
    <property type="entry name" value="Metal_Hydrolase"/>
</dbReference>
<dbReference type="InterPro" id="IPR032465">
    <property type="entry name" value="ACMSD"/>
</dbReference>
<evidence type="ECO:0000313" key="6">
    <source>
        <dbReference type="EMBL" id="CAB5022417.1"/>
    </source>
</evidence>
<organism evidence="6">
    <name type="scientific">freshwater metagenome</name>
    <dbReference type="NCBI Taxonomy" id="449393"/>
    <lineage>
        <taxon>unclassified sequences</taxon>
        <taxon>metagenomes</taxon>
        <taxon>ecological metagenomes</taxon>
    </lineage>
</organism>
<dbReference type="EMBL" id="CAEZYR010000247">
    <property type="protein sequence ID" value="CAB4777200.1"/>
    <property type="molecule type" value="Genomic_DNA"/>
</dbReference>
<dbReference type="GO" id="GO:0016787">
    <property type="term" value="F:hydrolase activity"/>
    <property type="evidence" value="ECO:0007669"/>
    <property type="project" value="InterPro"/>
</dbReference>
<dbReference type="InterPro" id="IPR006680">
    <property type="entry name" value="Amidohydro-rel"/>
</dbReference>
<evidence type="ECO:0000313" key="4">
    <source>
        <dbReference type="EMBL" id="CAB4835564.1"/>
    </source>
</evidence>
<dbReference type="SUPFAM" id="SSF51556">
    <property type="entry name" value="Metallo-dependent hydrolases"/>
    <property type="match status" value="1"/>
</dbReference>
<evidence type="ECO:0000313" key="3">
    <source>
        <dbReference type="EMBL" id="CAB4777200.1"/>
    </source>
</evidence>
<sequence>MGDEPVVIVSSDTHIGPRLREDLRPYCEASLLGAFDEFAGGIEAHRAAVYAKVPGRAATSQTPNRRTAGHYDPQARLRDLDHDGVAAEVIFHGSQNEEPIPWGTFVVFLGPTSDDPELIAAGRRIYNRWLADFCSVEPARHAGLAQLPMWDAEASIRELEWAADAGLRGVNFPAPSATLTPFNDPSWDPFFAACAERSMPLTTHAGAGDPAQWSGRETFALMTVESGGWFSRRALHQLVFGGVFERHPTLRLVLTEQPGDWWSYTLRELDSVWRAHRQTLGDQVPRPPSEYCATQVSLGASFLANFEAIDAIEHDYADNVLWGSDYPHAEGTWQLPESGDAESIGLMSMRAAFAGIGEAEVRKMAGENAMRVYGLDPVALASVAERIGAPTVAELTRPLEAIPAGGSPFAFRTFGPWS</sequence>
<dbReference type="GO" id="GO:0019748">
    <property type="term" value="P:secondary metabolic process"/>
    <property type="evidence" value="ECO:0007669"/>
    <property type="project" value="TreeGrafter"/>
</dbReference>
<proteinExistence type="predicted"/>
<dbReference type="EMBL" id="CAFBMH010000184">
    <property type="protein sequence ID" value="CAB4936747.1"/>
    <property type="molecule type" value="Genomic_DNA"/>
</dbReference>
<dbReference type="EMBL" id="CAFABA010000132">
    <property type="protein sequence ID" value="CAB4835564.1"/>
    <property type="molecule type" value="Genomic_DNA"/>
</dbReference>
<name>A0A6J7QXF4_9ZZZZ</name>
<keyword evidence="1" id="KW-0456">Lyase</keyword>
<feature type="domain" description="Amidohydrolase-related" evidence="2">
    <location>
        <begin position="119"/>
        <end position="375"/>
    </location>
</feature>
<dbReference type="GO" id="GO:0016831">
    <property type="term" value="F:carboxy-lyase activity"/>
    <property type="evidence" value="ECO:0007669"/>
    <property type="project" value="InterPro"/>
</dbReference>
<dbReference type="PANTHER" id="PTHR21240:SF28">
    <property type="entry name" value="ISO-OROTATE DECARBOXYLASE (EUROFUNG)"/>
    <property type="match status" value="1"/>
</dbReference>
<evidence type="ECO:0000256" key="1">
    <source>
        <dbReference type="ARBA" id="ARBA00023239"/>
    </source>
</evidence>
<dbReference type="Pfam" id="PF04909">
    <property type="entry name" value="Amidohydro_2"/>
    <property type="match status" value="1"/>
</dbReference>
<evidence type="ECO:0000313" key="5">
    <source>
        <dbReference type="EMBL" id="CAB4936747.1"/>
    </source>
</evidence>
<evidence type="ECO:0000259" key="2">
    <source>
        <dbReference type="Pfam" id="PF04909"/>
    </source>
</evidence>